<dbReference type="EMBL" id="JBDFQZ010000013">
    <property type="protein sequence ID" value="KAK9670517.1"/>
    <property type="molecule type" value="Genomic_DNA"/>
</dbReference>
<accession>A0AAW1H3C8</accession>
<sequence length="150" mass="16773">MFDFGDDIILDGYRIPWLIWIQIFIMFLLTLTILLSYFGFFAIDNTDSLQLISSPHLGSPSNCSQNTQVCGNRDVEEVDTTTVSRTSGMENNAEREGSPLKSLASAPNTERAYHPCCYFDLAKQAFLKCLGLGSSSRSPNSPDKEHEHQD</sequence>
<keyword evidence="2" id="KW-0812">Transmembrane</keyword>
<feature type="compositionally biased region" description="Polar residues" evidence="1">
    <location>
        <begin position="81"/>
        <end position="90"/>
    </location>
</feature>
<protein>
    <submittedName>
        <fullName evidence="3">Uncharacterized protein</fullName>
    </submittedName>
</protein>
<dbReference type="AlphaFoldDB" id="A0AAW1H3C8"/>
<dbReference type="PANTHER" id="PTHR35771:SF3">
    <property type="entry name" value="TRANSMEMBRANE PROTEIN"/>
    <property type="match status" value="1"/>
</dbReference>
<name>A0AAW1H3C8_SAPOF</name>
<evidence type="ECO:0000313" key="4">
    <source>
        <dbReference type="Proteomes" id="UP001443914"/>
    </source>
</evidence>
<dbReference type="PANTHER" id="PTHR35771">
    <property type="entry name" value="TRANSMEMBRANE PROTEIN-RELATED"/>
    <property type="match status" value="1"/>
</dbReference>
<comment type="caution">
    <text evidence="3">The sequence shown here is derived from an EMBL/GenBank/DDBJ whole genome shotgun (WGS) entry which is preliminary data.</text>
</comment>
<keyword evidence="4" id="KW-1185">Reference proteome</keyword>
<reference evidence="3" key="1">
    <citation type="submission" date="2024-03" db="EMBL/GenBank/DDBJ databases">
        <title>WGS assembly of Saponaria officinalis var. Norfolk2.</title>
        <authorList>
            <person name="Jenkins J."/>
            <person name="Shu S."/>
            <person name="Grimwood J."/>
            <person name="Barry K."/>
            <person name="Goodstein D."/>
            <person name="Schmutz J."/>
            <person name="Leebens-Mack J."/>
            <person name="Osbourn A."/>
        </authorList>
    </citation>
    <scope>NUCLEOTIDE SEQUENCE [LARGE SCALE GENOMIC DNA]</scope>
    <source>
        <strain evidence="3">JIC</strain>
    </source>
</reference>
<dbReference type="Proteomes" id="UP001443914">
    <property type="component" value="Unassembled WGS sequence"/>
</dbReference>
<feature type="region of interest" description="Disordered" evidence="1">
    <location>
        <begin position="81"/>
        <end position="103"/>
    </location>
</feature>
<evidence type="ECO:0000313" key="3">
    <source>
        <dbReference type="EMBL" id="KAK9670517.1"/>
    </source>
</evidence>
<keyword evidence="2" id="KW-1133">Transmembrane helix</keyword>
<keyword evidence="2" id="KW-0472">Membrane</keyword>
<proteinExistence type="predicted"/>
<gene>
    <name evidence="3" type="ORF">RND81_13G206700</name>
</gene>
<evidence type="ECO:0000256" key="2">
    <source>
        <dbReference type="SAM" id="Phobius"/>
    </source>
</evidence>
<organism evidence="3 4">
    <name type="scientific">Saponaria officinalis</name>
    <name type="common">Common soapwort</name>
    <name type="synonym">Lychnis saponaria</name>
    <dbReference type="NCBI Taxonomy" id="3572"/>
    <lineage>
        <taxon>Eukaryota</taxon>
        <taxon>Viridiplantae</taxon>
        <taxon>Streptophyta</taxon>
        <taxon>Embryophyta</taxon>
        <taxon>Tracheophyta</taxon>
        <taxon>Spermatophyta</taxon>
        <taxon>Magnoliopsida</taxon>
        <taxon>eudicotyledons</taxon>
        <taxon>Gunneridae</taxon>
        <taxon>Pentapetalae</taxon>
        <taxon>Caryophyllales</taxon>
        <taxon>Caryophyllaceae</taxon>
        <taxon>Caryophylleae</taxon>
        <taxon>Saponaria</taxon>
    </lineage>
</organism>
<feature type="transmembrane region" description="Helical" evidence="2">
    <location>
        <begin position="20"/>
        <end position="43"/>
    </location>
</feature>
<evidence type="ECO:0000256" key="1">
    <source>
        <dbReference type="SAM" id="MobiDB-lite"/>
    </source>
</evidence>